<evidence type="ECO:0000313" key="3">
    <source>
        <dbReference type="EMBL" id="PFV35834.1"/>
    </source>
</evidence>
<protein>
    <recommendedName>
        <fullName evidence="2">SbsA Ig-like domain-containing protein</fullName>
    </recommendedName>
</protein>
<sequence length="311" mass="35661">MSIVYKTLPHHTQDKVLLDQEIEITFMLDINVNSLRQENIILLNLSEQRVEPVKSAYNRKVLKIKSLNLLNPNSHYQLQLVGGESGIKDITGRIMAETYELEFYTKDIMSIKPPTIIQPNDLSIVLEKPEYHLTKVEEALYYELQVSMSNTFHNLVWPKNNEKIYGLEDKVTAKLDVSYENAQYYVRARSVNDKGICSSWSKPIRFYFDGKIESTIEVPKQEDVDTPDDDEVILETFTRAADQDQIKNLQDALSITDNVATSNLSIKDITPKNKSVNNSLESIKKITIQFSEELNKESVTTSSCYVLAERN</sequence>
<dbReference type="Gene3D" id="2.60.40.10">
    <property type="entry name" value="Immunoglobulins"/>
    <property type="match status" value="1"/>
</dbReference>
<dbReference type="Pfam" id="PF13205">
    <property type="entry name" value="Big_5"/>
    <property type="match status" value="1"/>
</dbReference>
<gene>
    <name evidence="3" type="ORF">COK99_02100</name>
</gene>
<name>A0A9X7BU08_BACTU</name>
<evidence type="ECO:0000259" key="2">
    <source>
        <dbReference type="Pfam" id="PF13205"/>
    </source>
</evidence>
<feature type="domain" description="SbsA Ig-like" evidence="2">
    <location>
        <begin position="4"/>
        <end position="105"/>
    </location>
</feature>
<proteinExistence type="predicted"/>
<evidence type="ECO:0000313" key="4">
    <source>
        <dbReference type="Proteomes" id="UP000223366"/>
    </source>
</evidence>
<reference evidence="3 4" key="1">
    <citation type="submission" date="2017-09" db="EMBL/GenBank/DDBJ databases">
        <title>Large-scale bioinformatics analysis of Bacillus genomes uncovers conserved roles of natural products in bacterial physiology.</title>
        <authorList>
            <consortium name="Agbiome Team Llc"/>
            <person name="Bleich R.M."/>
            <person name="Grubbs K.J."/>
            <person name="Santa Maria K.C."/>
            <person name="Allen S.E."/>
            <person name="Farag S."/>
            <person name="Shank E.A."/>
            <person name="Bowers A."/>
        </authorList>
    </citation>
    <scope>NUCLEOTIDE SEQUENCE [LARGE SCALE GENOMIC DNA]</scope>
    <source>
        <strain evidence="3 4">AFS060060</strain>
    </source>
</reference>
<dbReference type="InterPro" id="IPR013783">
    <property type="entry name" value="Ig-like_fold"/>
</dbReference>
<comment type="caution">
    <text evidence="3">The sequence shown here is derived from an EMBL/GenBank/DDBJ whole genome shotgun (WGS) entry which is preliminary data.</text>
</comment>
<dbReference type="RefSeq" id="WP_098685651.1">
    <property type="nucleotide sequence ID" value="NZ_NVDU01000003.1"/>
</dbReference>
<dbReference type="InterPro" id="IPR032812">
    <property type="entry name" value="SbsA_Ig"/>
</dbReference>
<dbReference type="Proteomes" id="UP000223366">
    <property type="component" value="Unassembled WGS sequence"/>
</dbReference>
<dbReference type="AlphaFoldDB" id="A0A9X7BU08"/>
<keyword evidence="1" id="KW-0732">Signal</keyword>
<evidence type="ECO:0000256" key="1">
    <source>
        <dbReference type="ARBA" id="ARBA00022729"/>
    </source>
</evidence>
<organism evidence="3 4">
    <name type="scientific">Bacillus thuringiensis</name>
    <dbReference type="NCBI Taxonomy" id="1428"/>
    <lineage>
        <taxon>Bacteria</taxon>
        <taxon>Bacillati</taxon>
        <taxon>Bacillota</taxon>
        <taxon>Bacilli</taxon>
        <taxon>Bacillales</taxon>
        <taxon>Bacillaceae</taxon>
        <taxon>Bacillus</taxon>
        <taxon>Bacillus cereus group</taxon>
    </lineage>
</organism>
<dbReference type="EMBL" id="NVDU01000003">
    <property type="protein sequence ID" value="PFV35834.1"/>
    <property type="molecule type" value="Genomic_DNA"/>
</dbReference>
<accession>A0A9X7BU08</accession>